<dbReference type="Pfam" id="PF01734">
    <property type="entry name" value="Patatin"/>
    <property type="match status" value="1"/>
</dbReference>
<feature type="active site" description="Proton acceptor" evidence="3">
    <location>
        <position position="196"/>
    </location>
</feature>
<dbReference type="EMBL" id="BARX01000004">
    <property type="protein sequence ID" value="GAD00803.1"/>
    <property type="molecule type" value="Genomic_DNA"/>
</dbReference>
<name>R9PHS5_AGAAL</name>
<dbReference type="PANTHER" id="PTHR32176:SF92">
    <property type="entry name" value="XYLOSE ISOMERASE"/>
    <property type="match status" value="1"/>
</dbReference>
<dbReference type="GO" id="GO:0047372">
    <property type="term" value="F:monoacylglycerol lipase activity"/>
    <property type="evidence" value="ECO:0007669"/>
    <property type="project" value="TreeGrafter"/>
</dbReference>
<gene>
    <name evidence="5" type="ORF">AALB_0883</name>
</gene>
<protein>
    <recommendedName>
        <fullName evidence="4">PNPLA domain-containing protein</fullName>
    </recommendedName>
</protein>
<organism evidence="5 6">
    <name type="scientific">Agarivorans albus MKT 106</name>
    <dbReference type="NCBI Taxonomy" id="1331007"/>
    <lineage>
        <taxon>Bacteria</taxon>
        <taxon>Pseudomonadati</taxon>
        <taxon>Pseudomonadota</taxon>
        <taxon>Gammaproteobacteria</taxon>
        <taxon>Alteromonadales</taxon>
        <taxon>Alteromonadaceae</taxon>
        <taxon>Agarivorans</taxon>
    </lineage>
</organism>
<dbReference type="PANTHER" id="PTHR32176">
    <property type="entry name" value="XYLOSE ISOMERASE"/>
    <property type="match status" value="1"/>
</dbReference>
<feature type="short sequence motif" description="GXGXXG" evidence="3">
    <location>
        <begin position="10"/>
        <end position="15"/>
    </location>
</feature>
<keyword evidence="6" id="KW-1185">Reference proteome</keyword>
<dbReference type="SUPFAM" id="SSF52151">
    <property type="entry name" value="FabD/lysophospholipase-like"/>
    <property type="match status" value="1"/>
</dbReference>
<dbReference type="Gene3D" id="3.40.1090.10">
    <property type="entry name" value="Cytosolic phospholipase A2 catalytic domain"/>
    <property type="match status" value="1"/>
</dbReference>
<feature type="short sequence motif" description="GXSXG" evidence="3">
    <location>
        <begin position="49"/>
        <end position="53"/>
    </location>
</feature>
<dbReference type="AlphaFoldDB" id="R9PHS5"/>
<sequence>MTMRILSIDGGGIRGILPGQILVSLEEKLKIKSGDPTVRIGDYFDLVAGTSTGAILSAAYVCPSDDGSQRPKFSAQEAVNFYLEDGDEIFDVGFWRSIGTVGGVRDEKYSADELERVLKSAFGDIKLSELLKPTCLVSYDVKRRIPIIFKQHTAIDKKRDFKVRDLLRGSTAAPTYFEAARIYSLPPLKQKYVLIDGGMVANDPTLSAYSEAIKFEDVSGIKDMIIVSIGTGKQLKGYTYSEIKDWGPLGWAKPSIDIALEGGPQMTEYYLNQIASTVDNSKYYRIQPNLYDADSALDNATPENLENLRDAGIRNAEAYDEKLEEIAEMLINREKS</sequence>
<dbReference type="GO" id="GO:0016042">
    <property type="term" value="P:lipid catabolic process"/>
    <property type="evidence" value="ECO:0007669"/>
    <property type="project" value="UniProtKB-UniRule"/>
</dbReference>
<dbReference type="InterPro" id="IPR016035">
    <property type="entry name" value="Acyl_Trfase/lysoPLipase"/>
</dbReference>
<comment type="caution">
    <text evidence="5">The sequence shown here is derived from an EMBL/GenBank/DDBJ whole genome shotgun (WGS) entry which is preliminary data.</text>
</comment>
<evidence type="ECO:0000256" key="3">
    <source>
        <dbReference type="PROSITE-ProRule" id="PRU01161"/>
    </source>
</evidence>
<dbReference type="PROSITE" id="PS51635">
    <property type="entry name" value="PNPLA"/>
    <property type="match status" value="1"/>
</dbReference>
<evidence type="ECO:0000256" key="1">
    <source>
        <dbReference type="ARBA" id="ARBA00010240"/>
    </source>
</evidence>
<evidence type="ECO:0000313" key="5">
    <source>
        <dbReference type="EMBL" id="GAD00803.1"/>
    </source>
</evidence>
<accession>R9PHS5</accession>
<feature type="short sequence motif" description="DGA/G" evidence="3">
    <location>
        <begin position="196"/>
        <end position="198"/>
    </location>
</feature>
<reference evidence="5" key="1">
    <citation type="journal article" date="2013" name="Genome Announc.">
        <title>Draft Genome Sequence of Agarivorans albus Strain MKT 106T, an Agarolytic Marine Bacterium.</title>
        <authorList>
            <person name="Yasuike M."/>
            <person name="Nakamura Y."/>
            <person name="Kai W."/>
            <person name="Fujiwara A."/>
            <person name="Fukui Y."/>
            <person name="Satomi M."/>
            <person name="Sano M."/>
        </authorList>
    </citation>
    <scope>NUCLEOTIDE SEQUENCE [LARGE SCALE GENOMIC DNA]</scope>
</reference>
<feature type="domain" description="PNPLA" evidence="4">
    <location>
        <begin position="6"/>
        <end position="209"/>
    </location>
</feature>
<keyword evidence="3" id="KW-0442">Lipid degradation</keyword>
<feature type="active site" description="Nucleophile" evidence="3">
    <location>
        <position position="51"/>
    </location>
</feature>
<keyword evidence="3" id="KW-0378">Hydrolase</keyword>
<dbReference type="STRING" id="1331007.AALB_0883"/>
<keyword evidence="2 3" id="KW-0443">Lipid metabolism</keyword>
<proteinExistence type="inferred from homology"/>
<evidence type="ECO:0000259" key="4">
    <source>
        <dbReference type="PROSITE" id="PS51635"/>
    </source>
</evidence>
<evidence type="ECO:0000256" key="2">
    <source>
        <dbReference type="ARBA" id="ARBA00023098"/>
    </source>
</evidence>
<dbReference type="InterPro" id="IPR002641">
    <property type="entry name" value="PNPLA_dom"/>
</dbReference>
<evidence type="ECO:0000313" key="6">
    <source>
        <dbReference type="Proteomes" id="UP000014461"/>
    </source>
</evidence>
<dbReference type="OrthoDB" id="9807112at2"/>
<comment type="similarity">
    <text evidence="1">Belongs to the patatin family.</text>
</comment>
<dbReference type="RefSeq" id="WP_016400571.1">
    <property type="nucleotide sequence ID" value="NZ_BARX01000004.1"/>
</dbReference>
<dbReference type="GO" id="GO:0004620">
    <property type="term" value="F:phospholipase activity"/>
    <property type="evidence" value="ECO:0007669"/>
    <property type="project" value="TreeGrafter"/>
</dbReference>
<dbReference type="Proteomes" id="UP000014461">
    <property type="component" value="Unassembled WGS sequence"/>
</dbReference>